<proteinExistence type="predicted"/>
<keyword evidence="2" id="KW-1185">Reference proteome</keyword>
<reference evidence="1 2" key="1">
    <citation type="journal article" date="2021" name="Appl. Environ. Microbiol.">
        <title>Genetic linkage and physical mapping for an oyster mushroom Pleurotus cornucopiae and QTL analysis for the trait cap color.</title>
        <authorList>
            <person name="Zhang Y."/>
            <person name="Gao W."/>
            <person name="Sonnenberg A."/>
            <person name="Chen Q."/>
            <person name="Zhang J."/>
            <person name="Huang C."/>
        </authorList>
    </citation>
    <scope>NUCLEOTIDE SEQUENCE [LARGE SCALE GENOMIC DNA]</scope>
    <source>
        <strain evidence="1">CCMSSC00406</strain>
    </source>
</reference>
<dbReference type="EMBL" id="WQMT02000002">
    <property type="protein sequence ID" value="KAG9225386.1"/>
    <property type="molecule type" value="Genomic_DNA"/>
</dbReference>
<name>A0ACB7J5L0_PLECO</name>
<accession>A0ACB7J5L0</accession>
<comment type="caution">
    <text evidence="1">The sequence shown here is derived from an EMBL/GenBank/DDBJ whole genome shotgun (WGS) entry which is preliminary data.</text>
</comment>
<dbReference type="Proteomes" id="UP000824881">
    <property type="component" value="Unassembled WGS sequence"/>
</dbReference>
<evidence type="ECO:0000313" key="1">
    <source>
        <dbReference type="EMBL" id="KAG9225386.1"/>
    </source>
</evidence>
<protein>
    <submittedName>
        <fullName evidence="1">Uncharacterized protein</fullName>
    </submittedName>
</protein>
<organism evidence="1 2">
    <name type="scientific">Pleurotus cornucopiae</name>
    <name type="common">Cornucopia mushroom</name>
    <dbReference type="NCBI Taxonomy" id="5321"/>
    <lineage>
        <taxon>Eukaryota</taxon>
        <taxon>Fungi</taxon>
        <taxon>Dikarya</taxon>
        <taxon>Basidiomycota</taxon>
        <taxon>Agaricomycotina</taxon>
        <taxon>Agaricomycetes</taxon>
        <taxon>Agaricomycetidae</taxon>
        <taxon>Agaricales</taxon>
        <taxon>Pleurotineae</taxon>
        <taxon>Pleurotaceae</taxon>
        <taxon>Pleurotus</taxon>
    </lineage>
</organism>
<sequence length="1267" mass="137825">MSGATIKAIDSSSIHRITSGQVVIDLQTAVKELVENSIDAGATSIDIRFKHYGLRAIEVVDNGCGINEEDHESIALKHCTSKLSSFSDLTTVHTFGFRGEALSSLCALSESVTVTTSTKAPMGTSLDMAPSGKVKKKSKVARQRGTTINIVNLFLPLPVRRKEFERNLKREFGKAITLLTAYALVPCSSIRLSVTNQLDSGNKSVQLRTNAASSVRGAVTALWGNKALDNIVDLDLSLDVERDKHATKRLAALQPDQDNADMASAAADLERTVNSSTSTGDLVQKAFNEVYRSFNATQSPFIIADFLIPTDSYDVNVSPDKRTIFLHNEANLIAALRKALEKTFSPSRSTYDMNNNLAAPISQQIAITPSPTKKRTQAAPNERPGSSKRTTPEREDEGGDNEDGGLESNVCEETMMPNDKLATPSPPTPSRTHCQQALSSLPSSPSASLPPINALEDDPEPAVIVLDTTKAVWSQGAPRSPRQPTPSQDGADDCDEEDTVDAPNAADEEIQEPPRKKQRRTAPSSPALVQRKIKDMFRQPADVCNPASLVSARNNVVKTNTAKGGNAQDIAQRDVVAKSHTLVNRRSHLRDYMMPGSQALADSSGNVGVNEGVDDNAADEEQVADVDELMSPSPRHDVTDTADAMDMDALGEEKIASHRDPLFLDSPKPDFVDLTDDSLFEDDISTLDEPDSSILTPSQTSSAPILRPEVIRSNSTNESGDVTVRFDFTHISQVWLDLQDRLRDASVESPGTASNSQDVEMGDAGIANVSDEDKAIQTLTRVIEKQDFVKMQIVGQFNLGFIIVRRRKSRSQQAGVDVDTNLDADSSGTLDDLFIVDQHAADEKYNFEQLQETTKIKSQRLIKPLSLELTAADEIVALENIEVLRNNGFDVVTTQDDEENASDSSSCSTRRRLQLIAQPVSKDTIFGVKDLEELIQLMHDHPAGQMCDGRYALDQEANDYCYPSYGNDGLAMELSSRAPNHAPFNHLAWDKSIRPVVYAQSGDTIAFDCLDSSNGQITPASTASTLSSLVVAELDQVSGPVHIEGALPGDTLQVDVLEIETADWGWTGLIPGFGVLLDEFPTPALKIWELDKENGFAWFDREKGIKIPLRPFPGEMGVAPGKEGAFSTIPPYNTGEAEGALFSIGDGHAAQGDGEVCGCALETPIHVKVRLTIRKDKPYTKTPHYTTTEAVSREDYYCTTGIDSDIKTAIRAAVRYMIDYLVAEHQLGRTEAYMLCGVAGDLKLHEVVDMPNYVVGMMIPKSIFTLA</sequence>
<gene>
    <name evidence="1" type="ORF">CCMSSC00406_0006227</name>
</gene>
<evidence type="ECO:0000313" key="2">
    <source>
        <dbReference type="Proteomes" id="UP000824881"/>
    </source>
</evidence>